<name>B8AVR7_ORYSI</name>
<keyword evidence="4" id="KW-1185">Reference proteome</keyword>
<reference evidence="3 4" key="1">
    <citation type="journal article" date="2005" name="PLoS Biol.">
        <title>The genomes of Oryza sativa: a history of duplications.</title>
        <authorList>
            <person name="Yu J."/>
            <person name="Wang J."/>
            <person name="Lin W."/>
            <person name="Li S."/>
            <person name="Li H."/>
            <person name="Zhou J."/>
            <person name="Ni P."/>
            <person name="Dong W."/>
            <person name="Hu S."/>
            <person name="Zeng C."/>
            <person name="Zhang J."/>
            <person name="Zhang Y."/>
            <person name="Li R."/>
            <person name="Xu Z."/>
            <person name="Li S."/>
            <person name="Li X."/>
            <person name="Zheng H."/>
            <person name="Cong L."/>
            <person name="Lin L."/>
            <person name="Yin J."/>
            <person name="Geng J."/>
            <person name="Li G."/>
            <person name="Shi J."/>
            <person name="Liu J."/>
            <person name="Lv H."/>
            <person name="Li J."/>
            <person name="Wang J."/>
            <person name="Deng Y."/>
            <person name="Ran L."/>
            <person name="Shi X."/>
            <person name="Wang X."/>
            <person name="Wu Q."/>
            <person name="Li C."/>
            <person name="Ren X."/>
            <person name="Wang J."/>
            <person name="Wang X."/>
            <person name="Li D."/>
            <person name="Liu D."/>
            <person name="Zhang X."/>
            <person name="Ji Z."/>
            <person name="Zhao W."/>
            <person name="Sun Y."/>
            <person name="Zhang Z."/>
            <person name="Bao J."/>
            <person name="Han Y."/>
            <person name="Dong L."/>
            <person name="Ji J."/>
            <person name="Chen P."/>
            <person name="Wu S."/>
            <person name="Liu J."/>
            <person name="Xiao Y."/>
            <person name="Bu D."/>
            <person name="Tan J."/>
            <person name="Yang L."/>
            <person name="Ye C."/>
            <person name="Zhang J."/>
            <person name="Xu J."/>
            <person name="Zhou Y."/>
            <person name="Yu Y."/>
            <person name="Zhang B."/>
            <person name="Zhuang S."/>
            <person name="Wei H."/>
            <person name="Liu B."/>
            <person name="Lei M."/>
            <person name="Yu H."/>
            <person name="Li Y."/>
            <person name="Xu H."/>
            <person name="Wei S."/>
            <person name="He X."/>
            <person name="Fang L."/>
            <person name="Zhang Z."/>
            <person name="Zhang Y."/>
            <person name="Huang X."/>
            <person name="Su Z."/>
            <person name="Tong W."/>
            <person name="Li J."/>
            <person name="Tong Z."/>
            <person name="Li S."/>
            <person name="Ye J."/>
            <person name="Wang L."/>
            <person name="Fang L."/>
            <person name="Lei T."/>
            <person name="Chen C."/>
            <person name="Chen H."/>
            <person name="Xu Z."/>
            <person name="Li H."/>
            <person name="Huang H."/>
            <person name="Zhang F."/>
            <person name="Xu H."/>
            <person name="Li N."/>
            <person name="Zhao C."/>
            <person name="Li S."/>
            <person name="Dong L."/>
            <person name="Huang Y."/>
            <person name="Li L."/>
            <person name="Xi Y."/>
            <person name="Qi Q."/>
            <person name="Li W."/>
            <person name="Zhang B."/>
            <person name="Hu W."/>
            <person name="Zhang Y."/>
            <person name="Tian X."/>
            <person name="Jiao Y."/>
            <person name="Liang X."/>
            <person name="Jin J."/>
            <person name="Gao L."/>
            <person name="Zheng W."/>
            <person name="Hao B."/>
            <person name="Liu S."/>
            <person name="Wang W."/>
            <person name="Yuan L."/>
            <person name="Cao M."/>
            <person name="McDermott J."/>
            <person name="Samudrala R."/>
            <person name="Wang J."/>
            <person name="Wong G.K."/>
            <person name="Yang H."/>
        </authorList>
    </citation>
    <scope>NUCLEOTIDE SEQUENCE [LARGE SCALE GENOMIC DNA]</scope>
    <source>
        <strain evidence="4">cv. 93-11</strain>
    </source>
</reference>
<dbReference type="AlphaFoldDB" id="B8AVR7"/>
<protein>
    <recommendedName>
        <fullName evidence="2">Retrotransposon gag domain-containing protein</fullName>
    </recommendedName>
</protein>
<feature type="region of interest" description="Disordered" evidence="1">
    <location>
        <begin position="118"/>
        <end position="138"/>
    </location>
</feature>
<dbReference type="HOGENOM" id="CLU_910264_0_0_1"/>
<proteinExistence type="predicted"/>
<evidence type="ECO:0000259" key="2">
    <source>
        <dbReference type="Pfam" id="PF03732"/>
    </source>
</evidence>
<dbReference type="Gramene" id="BGIOSGA015963-TA">
    <property type="protein sequence ID" value="BGIOSGA015963-PA"/>
    <property type="gene ID" value="BGIOSGA015963"/>
</dbReference>
<dbReference type="STRING" id="39946.B8AVR7"/>
<dbReference type="EMBL" id="CM000129">
    <property type="protein sequence ID" value="EEC76842.1"/>
    <property type="molecule type" value="Genomic_DNA"/>
</dbReference>
<evidence type="ECO:0000256" key="1">
    <source>
        <dbReference type="SAM" id="MobiDB-lite"/>
    </source>
</evidence>
<sequence length="306" mass="34421">MVVAEGEIESLGSRFTELTSNLNNILGSLQGLEKWIPNVDTAIKSIHQAVDEIGSRVTTLETKPAESPATATPPPFGHSVNDGYQGDASGIPAIQERTLVNGKRLHQISPITFELGESSEKGNFHSQSSGRNGGTRLPKTDFPKFHGENPKLWKTNCEKYFSMYQVPFDIWSSFAALHFIGNAALWLQTYEELHCIESWAELIMAVHSKFGKDKYQEYLEELENLSQVTSVESYYSKCDVALSLAKTQEELLGEIHKKTYQWHSFKEIFKPVNKMPFQGKGIYGAAPEDNKKVEGKPKWEERFVSL</sequence>
<dbReference type="Proteomes" id="UP000007015">
    <property type="component" value="Chromosome 4"/>
</dbReference>
<dbReference type="OMA" id="ELIMAVH"/>
<dbReference type="Pfam" id="PF03732">
    <property type="entry name" value="Retrotrans_gag"/>
    <property type="match status" value="1"/>
</dbReference>
<gene>
    <name evidence="3" type="ORF">OsI_14998</name>
</gene>
<feature type="domain" description="Retrotransposon gag" evidence="2">
    <location>
        <begin position="174"/>
        <end position="243"/>
    </location>
</feature>
<evidence type="ECO:0000313" key="3">
    <source>
        <dbReference type="EMBL" id="EEC76842.1"/>
    </source>
</evidence>
<organism evidence="3 4">
    <name type="scientific">Oryza sativa subsp. indica</name>
    <name type="common">Rice</name>
    <dbReference type="NCBI Taxonomy" id="39946"/>
    <lineage>
        <taxon>Eukaryota</taxon>
        <taxon>Viridiplantae</taxon>
        <taxon>Streptophyta</taxon>
        <taxon>Embryophyta</taxon>
        <taxon>Tracheophyta</taxon>
        <taxon>Spermatophyta</taxon>
        <taxon>Magnoliopsida</taxon>
        <taxon>Liliopsida</taxon>
        <taxon>Poales</taxon>
        <taxon>Poaceae</taxon>
        <taxon>BOP clade</taxon>
        <taxon>Oryzoideae</taxon>
        <taxon>Oryzeae</taxon>
        <taxon>Oryzinae</taxon>
        <taxon>Oryza</taxon>
        <taxon>Oryza sativa</taxon>
    </lineage>
</organism>
<accession>B8AVR7</accession>
<evidence type="ECO:0000313" key="4">
    <source>
        <dbReference type="Proteomes" id="UP000007015"/>
    </source>
</evidence>
<dbReference type="InterPro" id="IPR005162">
    <property type="entry name" value="Retrotrans_gag_dom"/>
</dbReference>